<comment type="function">
    <text evidence="8">Involved in the maturation of [NiFe] hydrogenases. Along with HypE, it catalyzes the synthesis of the CN ligands of the active site iron of [NiFe]-hydrogenases. HypF functions as a carbamoyl transferase using carbamoylphosphate as a substrate and transferring the carboxamido moiety in an ATP-dependent reaction to the thiolate of the C-terminal cysteine of HypE yielding a protein-S-carboxamide.</text>
</comment>
<dbReference type="InterPro" id="IPR051060">
    <property type="entry name" value="Carbamoyltrans_HypF-like"/>
</dbReference>
<accession>A0ABS8G639</accession>
<dbReference type="InterPro" id="IPR001792">
    <property type="entry name" value="Acylphosphatase-like_dom"/>
</dbReference>
<dbReference type="PIRSF" id="PIRSF006256">
    <property type="entry name" value="CMPcnvr_hdrg_mat"/>
    <property type="match status" value="1"/>
</dbReference>
<keyword evidence="13" id="KW-1185">Reference proteome</keyword>
<dbReference type="PANTHER" id="PTHR42959:SF1">
    <property type="entry name" value="CARBAMOYLTRANSFERASE HYPF"/>
    <property type="match status" value="1"/>
</dbReference>
<dbReference type="InterPro" id="IPR017945">
    <property type="entry name" value="DHBP_synth_RibB-like_a/b_dom"/>
</dbReference>
<dbReference type="GO" id="GO:0016874">
    <property type="term" value="F:ligase activity"/>
    <property type="evidence" value="ECO:0007669"/>
    <property type="project" value="UniProtKB-KW"/>
</dbReference>
<evidence type="ECO:0000256" key="8">
    <source>
        <dbReference type="PIRNR" id="PIRNR006256"/>
    </source>
</evidence>
<dbReference type="Gene3D" id="3.30.420.360">
    <property type="match status" value="1"/>
</dbReference>
<dbReference type="PROSITE" id="PS00150">
    <property type="entry name" value="ACYLPHOSPHATASE_1"/>
    <property type="match status" value="1"/>
</dbReference>
<dbReference type="PROSITE" id="PS51160">
    <property type="entry name" value="ACYLPHOSPHATASE_3"/>
    <property type="match status" value="1"/>
</dbReference>
<dbReference type="InterPro" id="IPR011125">
    <property type="entry name" value="Znf_HypF"/>
</dbReference>
<dbReference type="EMBL" id="JAJEWP010000001">
    <property type="protein sequence ID" value="MCC2615581.1"/>
    <property type="molecule type" value="Genomic_DNA"/>
</dbReference>
<dbReference type="Pfam" id="PF17788">
    <property type="entry name" value="HypF_C"/>
    <property type="match status" value="1"/>
</dbReference>
<evidence type="ECO:0000259" key="11">
    <source>
        <dbReference type="PROSITE" id="PS51163"/>
    </source>
</evidence>
<dbReference type="InterPro" id="IPR041440">
    <property type="entry name" value="HypF_C"/>
</dbReference>
<organism evidence="12 13">
    <name type="scientific">Fluctibacter halophilus</name>
    <dbReference type="NCBI Taxonomy" id="226011"/>
    <lineage>
        <taxon>Bacteria</taxon>
        <taxon>Pseudomonadati</taxon>
        <taxon>Pseudomonadota</taxon>
        <taxon>Gammaproteobacteria</taxon>
        <taxon>Alteromonadales</taxon>
        <taxon>Alteromonadaceae</taxon>
        <taxon>Fluctibacter</taxon>
    </lineage>
</organism>
<dbReference type="SUPFAM" id="SSF55821">
    <property type="entry name" value="YrdC/RibB"/>
    <property type="match status" value="1"/>
</dbReference>
<evidence type="ECO:0000256" key="3">
    <source>
        <dbReference type="ARBA" id="ARBA00022598"/>
    </source>
</evidence>
<evidence type="ECO:0000256" key="2">
    <source>
        <dbReference type="ARBA" id="ARBA00008097"/>
    </source>
</evidence>
<sequence>MQAPLTSLLGYRLKVEGLVQGVGFRPSVVRVARQLGIVGEVRNGQDGVYIDLLVDAAGVARFIASIEQVIPSQARVTRITTTPMDYHTPWDEFTVQPSLSGGGETDIPADKALCDQCRAELLSPQSQYCDYAFVSCNDCGPRYTMITAMPYDRSSTAMAPFALCETCQRAYQGVSDRRFHTQASSCTHCGPTLEYVGDVADTGAVDPLAIASKCLEDGQILAIKGLGGFHLSCDGLNDVAIARLRQRKQRPDKPLALMMADIDQVSAYFALTATQAEQLTGGHAPIVLLPKSRQRLPLPDGIAPRTAYVGVMLAYTPLHLLLLKRAGHPLVMTSGNRRGAPLCIDNQQALQQLEGIADGWLMHDRTIVRACDDSVVQIIDDVPRLLRRARGYVPEPLPFNLSERNVHVNNVLAMGGDVKNVFAMTRQDEVILSAHNGDLGDLDCYRHAAQQVADLTSLLQLKPQRVVIDKHPDYLSARLGRDYALRHQLPLVKVQHHHAHLAACLVDNGIVPQRPILGIVLDGMGYGDDGTVWGAEVLLADFHHYERLARLKPFPLLGGEKAHLQPWRNLLALLDGSDCLALGRDLLSRRVPEQQQRFIDPLLGSKAHSVLTSSAGRLFDAVAALLNVAPAQVSYEGQAAMQLEALATHRDNDLQLPLCEFSRVNDKQGVMLDPGTWFQTALGYLSEGLAAEQLVDWFHQCFVASWVNVAQHLRAVHGCGDEIALSGGVFQNQRVLQAMTEQLRANGFTVYTHRQIPCNDGGLAAGQAIIAAHQTEASLCA</sequence>
<keyword evidence="6" id="KW-0862">Zinc</keyword>
<keyword evidence="3 12" id="KW-0436">Ligase</keyword>
<dbReference type="InterPro" id="IPR006070">
    <property type="entry name" value="Sua5-like_dom"/>
</dbReference>
<feature type="domain" description="YrdC-like" evidence="11">
    <location>
        <begin position="205"/>
        <end position="391"/>
    </location>
</feature>
<protein>
    <recommendedName>
        <fullName evidence="8">Carbamoyltransferase HypF</fullName>
        <ecNumber evidence="8">6.2.-.-</ecNumber>
    </recommendedName>
</protein>
<keyword evidence="5" id="KW-0863">Zinc-finger</keyword>
<dbReference type="PANTHER" id="PTHR42959">
    <property type="entry name" value="CARBAMOYLTRANSFERASE"/>
    <property type="match status" value="1"/>
</dbReference>
<dbReference type="Gene3D" id="3.30.110.120">
    <property type="match status" value="1"/>
</dbReference>
<evidence type="ECO:0000256" key="5">
    <source>
        <dbReference type="ARBA" id="ARBA00022771"/>
    </source>
</evidence>
<dbReference type="Pfam" id="PF01300">
    <property type="entry name" value="Sua5_yciO_yrdC"/>
    <property type="match status" value="1"/>
</dbReference>
<dbReference type="InterPro" id="IPR017968">
    <property type="entry name" value="Acylphosphatase_CS"/>
</dbReference>
<evidence type="ECO:0000256" key="9">
    <source>
        <dbReference type="PROSITE-ProRule" id="PRU00520"/>
    </source>
</evidence>
<dbReference type="InterPro" id="IPR055128">
    <property type="entry name" value="HypF_C_2"/>
</dbReference>
<dbReference type="NCBIfam" id="TIGR00143">
    <property type="entry name" value="hypF"/>
    <property type="match status" value="1"/>
</dbReference>
<dbReference type="SUPFAM" id="SSF54975">
    <property type="entry name" value="Acylphosphatase/BLUF domain-like"/>
    <property type="match status" value="1"/>
</dbReference>
<keyword evidence="9" id="KW-0378">Hydrolase</keyword>
<gene>
    <name evidence="12" type="primary">hypF</name>
    <name evidence="12" type="ORF">LJ739_04935</name>
</gene>
<proteinExistence type="inferred from homology"/>
<feature type="active site" evidence="9">
    <location>
        <position position="43"/>
    </location>
</feature>
<comment type="similarity">
    <text evidence="2 8">Belongs to the carbamoyltransferase HypF family.</text>
</comment>
<dbReference type="Gene3D" id="3.90.870.50">
    <property type="match status" value="1"/>
</dbReference>
<dbReference type="Pfam" id="PF07503">
    <property type="entry name" value="zf-HYPF"/>
    <property type="match status" value="2"/>
</dbReference>
<comment type="catalytic activity">
    <reaction evidence="7 8">
        <text>C-terminal L-cysteinyl-[HypE protein] + carbamoyl phosphate + ATP + H2O = C-terminal S-carboxamide-L-cysteinyl-[HypE protein] + AMP + phosphate + diphosphate + H(+)</text>
        <dbReference type="Rhea" id="RHEA:55636"/>
        <dbReference type="Rhea" id="RHEA-COMP:14247"/>
        <dbReference type="Rhea" id="RHEA-COMP:14392"/>
        <dbReference type="ChEBI" id="CHEBI:15377"/>
        <dbReference type="ChEBI" id="CHEBI:15378"/>
        <dbReference type="ChEBI" id="CHEBI:30616"/>
        <dbReference type="ChEBI" id="CHEBI:33019"/>
        <dbReference type="ChEBI" id="CHEBI:43474"/>
        <dbReference type="ChEBI" id="CHEBI:58228"/>
        <dbReference type="ChEBI" id="CHEBI:76913"/>
        <dbReference type="ChEBI" id="CHEBI:139126"/>
        <dbReference type="ChEBI" id="CHEBI:456215"/>
    </reaction>
</comment>
<dbReference type="RefSeq" id="WP_229157574.1">
    <property type="nucleotide sequence ID" value="NZ_JAJEWP010000001.1"/>
</dbReference>
<dbReference type="Pfam" id="PF00708">
    <property type="entry name" value="Acylphosphatase"/>
    <property type="match status" value="1"/>
</dbReference>
<feature type="domain" description="Acylphosphatase-like" evidence="10">
    <location>
        <begin position="10"/>
        <end position="97"/>
    </location>
</feature>
<keyword evidence="4" id="KW-0479">Metal-binding</keyword>
<dbReference type="InterPro" id="IPR004421">
    <property type="entry name" value="Carbamoyltransferase_HypF"/>
</dbReference>
<evidence type="ECO:0000256" key="7">
    <source>
        <dbReference type="ARBA" id="ARBA00048220"/>
    </source>
</evidence>
<dbReference type="Proteomes" id="UP001520878">
    <property type="component" value="Unassembled WGS sequence"/>
</dbReference>
<dbReference type="PROSITE" id="PS51163">
    <property type="entry name" value="YRDC"/>
    <property type="match status" value="1"/>
</dbReference>
<evidence type="ECO:0000313" key="12">
    <source>
        <dbReference type="EMBL" id="MCC2615581.1"/>
    </source>
</evidence>
<name>A0ABS8G639_9ALTE</name>
<evidence type="ECO:0000256" key="1">
    <source>
        <dbReference type="ARBA" id="ARBA00004711"/>
    </source>
</evidence>
<reference evidence="12 13" key="1">
    <citation type="submission" date="2021-10" db="EMBL/GenBank/DDBJ databases">
        <title>Draft genome of Aestuariibacter halophilus JC2043.</title>
        <authorList>
            <person name="Emsley S.A."/>
            <person name="Pfannmuller K.M."/>
            <person name="Ushijima B."/>
            <person name="Saw J.H."/>
            <person name="Videau P."/>
        </authorList>
    </citation>
    <scope>NUCLEOTIDE SEQUENCE [LARGE SCALE GENOMIC DNA]</scope>
    <source>
        <strain evidence="12 13">JC2043</strain>
    </source>
</reference>
<dbReference type="Gene3D" id="3.30.420.40">
    <property type="match status" value="1"/>
</dbReference>
<dbReference type="EC" id="6.2.-.-" evidence="8"/>
<comment type="caution">
    <text evidence="12">The sequence shown here is derived from an EMBL/GenBank/DDBJ whole genome shotgun (WGS) entry which is preliminary data.</text>
</comment>
<evidence type="ECO:0000259" key="10">
    <source>
        <dbReference type="PROSITE" id="PS51160"/>
    </source>
</evidence>
<dbReference type="Pfam" id="PF22521">
    <property type="entry name" value="HypF_C_2"/>
    <property type="match status" value="1"/>
</dbReference>
<evidence type="ECO:0000256" key="6">
    <source>
        <dbReference type="ARBA" id="ARBA00022833"/>
    </source>
</evidence>
<comment type="pathway">
    <text evidence="1 8">Protein modification; [NiFe] hydrogenase maturation.</text>
</comment>
<comment type="catalytic activity">
    <reaction evidence="9">
        <text>an acyl phosphate + H2O = a carboxylate + phosphate + H(+)</text>
        <dbReference type="Rhea" id="RHEA:14965"/>
        <dbReference type="ChEBI" id="CHEBI:15377"/>
        <dbReference type="ChEBI" id="CHEBI:15378"/>
        <dbReference type="ChEBI" id="CHEBI:29067"/>
        <dbReference type="ChEBI" id="CHEBI:43474"/>
        <dbReference type="ChEBI" id="CHEBI:59918"/>
        <dbReference type="EC" id="3.6.1.7"/>
    </reaction>
</comment>
<evidence type="ECO:0000313" key="13">
    <source>
        <dbReference type="Proteomes" id="UP001520878"/>
    </source>
</evidence>
<feature type="active site" evidence="9">
    <location>
        <position position="25"/>
    </location>
</feature>
<dbReference type="InterPro" id="IPR036046">
    <property type="entry name" value="Acylphosphatase-like_dom_sf"/>
</dbReference>
<evidence type="ECO:0000256" key="4">
    <source>
        <dbReference type="ARBA" id="ARBA00022723"/>
    </source>
</evidence>